<evidence type="ECO:0000256" key="1">
    <source>
        <dbReference type="SAM" id="MobiDB-lite"/>
    </source>
</evidence>
<dbReference type="EMBL" id="SRRM01000019">
    <property type="protein sequence ID" value="TKY85881.1"/>
    <property type="molecule type" value="Genomic_DNA"/>
</dbReference>
<evidence type="ECO:0000313" key="3">
    <source>
        <dbReference type="Proteomes" id="UP000306050"/>
    </source>
</evidence>
<organism evidence="2 3">
    <name type="scientific">Sporisorium graminicola</name>
    <dbReference type="NCBI Taxonomy" id="280036"/>
    <lineage>
        <taxon>Eukaryota</taxon>
        <taxon>Fungi</taxon>
        <taxon>Dikarya</taxon>
        <taxon>Basidiomycota</taxon>
        <taxon>Ustilaginomycotina</taxon>
        <taxon>Ustilaginomycetes</taxon>
        <taxon>Ustilaginales</taxon>
        <taxon>Ustilaginaceae</taxon>
        <taxon>Sporisorium</taxon>
    </lineage>
</organism>
<dbReference type="Proteomes" id="UP000306050">
    <property type="component" value="Chromosome SGRAM_6"/>
</dbReference>
<comment type="caution">
    <text evidence="2">The sequence shown here is derived from an EMBL/GenBank/DDBJ whole genome shotgun (WGS) entry which is preliminary data.</text>
</comment>
<dbReference type="RefSeq" id="XP_029737866.1">
    <property type="nucleotide sequence ID" value="XM_029886014.1"/>
</dbReference>
<gene>
    <name evidence="2" type="ORF">EX895_005422</name>
</gene>
<evidence type="ECO:0000313" key="2">
    <source>
        <dbReference type="EMBL" id="TKY85881.1"/>
    </source>
</evidence>
<protein>
    <submittedName>
        <fullName evidence="2">Uncharacterized protein</fullName>
    </submittedName>
</protein>
<dbReference type="KEGG" id="sgra:EX895_005422"/>
<feature type="compositionally biased region" description="Low complexity" evidence="1">
    <location>
        <begin position="82"/>
        <end position="110"/>
    </location>
</feature>
<sequence length="190" mass="20436">MTTTRTTLSKRDANTLVASDAADAAQETPVKRSRKEAAPVEDEFDSFDQDLDDQALLAATEEVESAASNQASSQPDLSQISTQTTPARTNTTAKPSSSPSPSAAPTPRSSVRQAPLFPSQSTSASADPLPKLQPPADIASDPLWLERQTMSPSWFDLLRPEMDKPYFSQTLKSFLAAEDKAGKKTPLSRP</sequence>
<keyword evidence="3" id="KW-1185">Reference proteome</keyword>
<dbReference type="AlphaFoldDB" id="A0A4U7KNG9"/>
<dbReference type="GeneID" id="40728317"/>
<reference evidence="2 3" key="1">
    <citation type="submission" date="2019-05" db="EMBL/GenBank/DDBJ databases">
        <title>Sporisorium graminicola CBS 10092 draft sequencing and annotation.</title>
        <authorList>
            <person name="Solano-Gonzalez S."/>
            <person name="Caddick M.X."/>
            <person name="Darby A."/>
        </authorList>
    </citation>
    <scope>NUCLEOTIDE SEQUENCE [LARGE SCALE GENOMIC DNA]</scope>
    <source>
        <strain evidence="2 3">CBS 10092</strain>
    </source>
</reference>
<feature type="region of interest" description="Disordered" evidence="1">
    <location>
        <begin position="1"/>
        <end position="144"/>
    </location>
</feature>
<feature type="compositionally biased region" description="Acidic residues" evidence="1">
    <location>
        <begin position="39"/>
        <end position="53"/>
    </location>
</feature>
<dbReference type="OrthoDB" id="10031947at2759"/>
<name>A0A4U7KNG9_9BASI</name>
<feature type="compositionally biased region" description="Polar residues" evidence="1">
    <location>
        <begin position="66"/>
        <end position="81"/>
    </location>
</feature>
<accession>A0A4U7KNG9</accession>
<proteinExistence type="predicted"/>